<protein>
    <submittedName>
        <fullName evidence="1">Uncharacterized protein</fullName>
    </submittedName>
</protein>
<name>A0A423VK59_9PEZI</name>
<dbReference type="InParanoid" id="A0A423VK59"/>
<proteinExistence type="predicted"/>
<sequence length="70" mass="7879">MFSNAVLAFSLRASSKYRIDQWKQARRKSWESLTGTFGAKEEEGIRCCGETNSTVAKDFDDAGWEKVLVA</sequence>
<accession>A0A423VK59</accession>
<evidence type="ECO:0000313" key="2">
    <source>
        <dbReference type="Proteomes" id="UP000285146"/>
    </source>
</evidence>
<organism evidence="1 2">
    <name type="scientific">Cytospora leucostoma</name>
    <dbReference type="NCBI Taxonomy" id="1230097"/>
    <lineage>
        <taxon>Eukaryota</taxon>
        <taxon>Fungi</taxon>
        <taxon>Dikarya</taxon>
        <taxon>Ascomycota</taxon>
        <taxon>Pezizomycotina</taxon>
        <taxon>Sordariomycetes</taxon>
        <taxon>Sordariomycetidae</taxon>
        <taxon>Diaporthales</taxon>
        <taxon>Cytosporaceae</taxon>
        <taxon>Cytospora</taxon>
    </lineage>
</organism>
<comment type="caution">
    <text evidence="1">The sequence shown here is derived from an EMBL/GenBank/DDBJ whole genome shotgun (WGS) entry which is preliminary data.</text>
</comment>
<keyword evidence="2" id="KW-1185">Reference proteome</keyword>
<evidence type="ECO:0000313" key="1">
    <source>
        <dbReference type="EMBL" id="ROV91398.1"/>
    </source>
</evidence>
<gene>
    <name evidence="1" type="ORF">VPNG_09979</name>
</gene>
<reference evidence="1 2" key="1">
    <citation type="submission" date="2015-09" db="EMBL/GenBank/DDBJ databases">
        <title>Host preference determinants of Valsa canker pathogens revealed by comparative genomics.</title>
        <authorList>
            <person name="Yin Z."/>
            <person name="Huang L."/>
        </authorList>
    </citation>
    <scope>NUCLEOTIDE SEQUENCE [LARGE SCALE GENOMIC DNA]</scope>
    <source>
        <strain evidence="1 2">SXYLt</strain>
    </source>
</reference>
<dbReference type="EMBL" id="LKEB01000091">
    <property type="protein sequence ID" value="ROV91398.1"/>
    <property type="molecule type" value="Genomic_DNA"/>
</dbReference>
<dbReference type="AlphaFoldDB" id="A0A423VK59"/>
<dbReference type="Proteomes" id="UP000285146">
    <property type="component" value="Unassembled WGS sequence"/>
</dbReference>